<accession>A0AAP0L2S1</accession>
<reference evidence="1 2" key="1">
    <citation type="submission" date="2024-01" db="EMBL/GenBank/DDBJ databases">
        <title>Genome assemblies of Stephania.</title>
        <authorList>
            <person name="Yang L."/>
        </authorList>
    </citation>
    <scope>NUCLEOTIDE SEQUENCE [LARGE SCALE GENOMIC DNA]</scope>
    <source>
        <strain evidence="1">YNDBR</strain>
        <tissue evidence="1">Leaf</tissue>
    </source>
</reference>
<proteinExistence type="predicted"/>
<dbReference type="Proteomes" id="UP001420932">
    <property type="component" value="Unassembled WGS sequence"/>
</dbReference>
<name>A0AAP0L2S1_9MAGN</name>
<dbReference type="PANTHER" id="PTHR47481">
    <property type="match status" value="1"/>
</dbReference>
<dbReference type="PANTHER" id="PTHR47481:SF31">
    <property type="entry name" value="OS01G0873500 PROTEIN"/>
    <property type="match status" value="1"/>
</dbReference>
<organism evidence="1 2">
    <name type="scientific">Stephania yunnanensis</name>
    <dbReference type="NCBI Taxonomy" id="152371"/>
    <lineage>
        <taxon>Eukaryota</taxon>
        <taxon>Viridiplantae</taxon>
        <taxon>Streptophyta</taxon>
        <taxon>Embryophyta</taxon>
        <taxon>Tracheophyta</taxon>
        <taxon>Spermatophyta</taxon>
        <taxon>Magnoliopsida</taxon>
        <taxon>Ranunculales</taxon>
        <taxon>Menispermaceae</taxon>
        <taxon>Menispermoideae</taxon>
        <taxon>Cissampelideae</taxon>
        <taxon>Stephania</taxon>
    </lineage>
</organism>
<evidence type="ECO:0000313" key="2">
    <source>
        <dbReference type="Proteomes" id="UP001420932"/>
    </source>
</evidence>
<evidence type="ECO:0000313" key="1">
    <source>
        <dbReference type="EMBL" id="KAK9163246.1"/>
    </source>
</evidence>
<dbReference type="AlphaFoldDB" id="A0AAP0L2S1"/>
<evidence type="ECO:0008006" key="3">
    <source>
        <dbReference type="Google" id="ProtNLM"/>
    </source>
</evidence>
<protein>
    <recommendedName>
        <fullName evidence="3">Retrotransposon Copia-like N-terminal domain-containing protein</fullName>
    </recommendedName>
</protein>
<comment type="caution">
    <text evidence="1">The sequence shown here is derived from an EMBL/GenBank/DDBJ whole genome shotgun (WGS) entry which is preliminary data.</text>
</comment>
<keyword evidence="2" id="KW-1185">Reference proteome</keyword>
<gene>
    <name evidence="1" type="ORF">Syun_004148</name>
</gene>
<dbReference type="EMBL" id="JBBNAF010000002">
    <property type="protein sequence ID" value="KAK9163246.1"/>
    <property type="molecule type" value="Genomic_DNA"/>
</dbReference>
<sequence>MEGHLFGTKPCPAPMLDFSGTPNPKYEDWIIKDNYLICWLLNSLEAPIATQFVGAGSCYLTWKAIENLCGAHNREKVQICRASLQATRKSTLSMTDYLFSMNQFADNLSAAGSPIPLTT</sequence>